<gene>
    <name evidence="4" type="ORF">MGAL_10B089033</name>
</gene>
<dbReference type="SUPFAM" id="SSF56436">
    <property type="entry name" value="C-type lectin-like"/>
    <property type="match status" value="1"/>
</dbReference>
<keyword evidence="4" id="KW-0675">Receptor</keyword>
<accession>A0A8B6ENN2</accession>
<keyword evidence="5" id="KW-1185">Reference proteome</keyword>
<feature type="signal peptide" evidence="2">
    <location>
        <begin position="1"/>
        <end position="21"/>
    </location>
</feature>
<keyword evidence="2" id="KW-0732">Signal</keyword>
<dbReference type="OrthoDB" id="10047605at2759"/>
<evidence type="ECO:0000256" key="1">
    <source>
        <dbReference type="ARBA" id="ARBA00023157"/>
    </source>
</evidence>
<dbReference type="Pfam" id="PF00059">
    <property type="entry name" value="Lectin_C"/>
    <property type="match status" value="1"/>
</dbReference>
<dbReference type="InterPro" id="IPR016187">
    <property type="entry name" value="CTDL_fold"/>
</dbReference>
<keyword evidence="1" id="KW-1015">Disulfide bond</keyword>
<dbReference type="SMART" id="SM00034">
    <property type="entry name" value="CLECT"/>
    <property type="match status" value="1"/>
</dbReference>
<name>A0A8B6ENN2_MYTGA</name>
<comment type="caution">
    <text evidence="4">The sequence shown here is derived from an EMBL/GenBank/DDBJ whole genome shotgun (WGS) entry which is preliminary data.</text>
</comment>
<dbReference type="InterPro" id="IPR016186">
    <property type="entry name" value="C-type_lectin-like/link_sf"/>
</dbReference>
<evidence type="ECO:0000256" key="2">
    <source>
        <dbReference type="SAM" id="SignalP"/>
    </source>
</evidence>
<proteinExistence type="predicted"/>
<dbReference type="EMBL" id="UYJE01005310">
    <property type="protein sequence ID" value="VDI36189.1"/>
    <property type="molecule type" value="Genomic_DNA"/>
</dbReference>
<reference evidence="4" key="1">
    <citation type="submission" date="2018-11" db="EMBL/GenBank/DDBJ databases">
        <authorList>
            <person name="Alioto T."/>
            <person name="Alioto T."/>
        </authorList>
    </citation>
    <scope>NUCLEOTIDE SEQUENCE</scope>
</reference>
<evidence type="ECO:0000259" key="3">
    <source>
        <dbReference type="PROSITE" id="PS50041"/>
    </source>
</evidence>
<dbReference type="AlphaFoldDB" id="A0A8B6ENN2"/>
<dbReference type="InterPro" id="IPR050111">
    <property type="entry name" value="C-type_lectin/snaclec_domain"/>
</dbReference>
<evidence type="ECO:0000313" key="4">
    <source>
        <dbReference type="EMBL" id="VDI36189.1"/>
    </source>
</evidence>
<dbReference type="InterPro" id="IPR018378">
    <property type="entry name" value="C-type_lectin_CS"/>
</dbReference>
<dbReference type="CDD" id="cd00037">
    <property type="entry name" value="CLECT"/>
    <property type="match status" value="1"/>
</dbReference>
<dbReference type="PROSITE" id="PS50041">
    <property type="entry name" value="C_TYPE_LECTIN_2"/>
    <property type="match status" value="1"/>
</dbReference>
<protein>
    <submittedName>
        <fullName evidence="4">Low affinity immunoglobulin epsilon Fc receptor</fullName>
    </submittedName>
</protein>
<feature type="domain" description="C-type lectin" evidence="3">
    <location>
        <begin position="30"/>
        <end position="148"/>
    </location>
</feature>
<dbReference type="InterPro" id="IPR001304">
    <property type="entry name" value="C-type_lectin-like"/>
</dbReference>
<dbReference type="PROSITE" id="PS00615">
    <property type="entry name" value="C_TYPE_LECTIN_1"/>
    <property type="match status" value="1"/>
</dbReference>
<organism evidence="4 5">
    <name type="scientific">Mytilus galloprovincialis</name>
    <name type="common">Mediterranean mussel</name>
    <dbReference type="NCBI Taxonomy" id="29158"/>
    <lineage>
        <taxon>Eukaryota</taxon>
        <taxon>Metazoa</taxon>
        <taxon>Spiralia</taxon>
        <taxon>Lophotrochozoa</taxon>
        <taxon>Mollusca</taxon>
        <taxon>Bivalvia</taxon>
        <taxon>Autobranchia</taxon>
        <taxon>Pteriomorphia</taxon>
        <taxon>Mytilida</taxon>
        <taxon>Mytiloidea</taxon>
        <taxon>Mytilidae</taxon>
        <taxon>Mytilinae</taxon>
        <taxon>Mytilus</taxon>
    </lineage>
</organism>
<dbReference type="PANTHER" id="PTHR22803">
    <property type="entry name" value="MANNOSE, PHOSPHOLIPASE, LECTIN RECEPTOR RELATED"/>
    <property type="match status" value="1"/>
</dbReference>
<feature type="chain" id="PRO_5032437210" evidence="2">
    <location>
        <begin position="22"/>
        <end position="160"/>
    </location>
</feature>
<dbReference type="Proteomes" id="UP000596742">
    <property type="component" value="Unassembled WGS sequence"/>
</dbReference>
<dbReference type="Gene3D" id="3.10.100.10">
    <property type="entry name" value="Mannose-Binding Protein A, subunit A"/>
    <property type="match status" value="1"/>
</dbReference>
<sequence length="160" mass="18168">MLTLFLSSVVLFLTYSDIVNTECPLGWHHYGSSCFFFSTEAFNWLDAESSCRAHNARLAEVQSKAQSDYLINMSISVGPGQSYWLGARDDIIEGTWIWASTDEVVTYTNWFPGEPNGVRRENCLHMYTGEGLKWNDVSCTYTNRFICEKEYPGDSSEIIG</sequence>
<evidence type="ECO:0000313" key="5">
    <source>
        <dbReference type="Proteomes" id="UP000596742"/>
    </source>
</evidence>